<reference evidence="1" key="1">
    <citation type="submission" date="2023-10" db="EMBL/GenBank/DDBJ databases">
        <title>Characterization and genome sequence of Mycobacterium intracellulare ABSURDO, a novel pathogenic isolate with three colony morphotypes that vary in growth and acid-fastness.</title>
        <authorList>
            <person name="Jude B.A."/>
            <person name="Robinson R.T."/>
        </authorList>
    </citation>
    <scope>NUCLEOTIDE SEQUENCE</scope>
    <source>
        <strain evidence="1">ABSURDO Component B</strain>
    </source>
</reference>
<dbReference type="AlphaFoldDB" id="A0AAE4U7R3"/>
<gene>
    <name evidence="1" type="ORF">R4F53_00705</name>
</gene>
<proteinExistence type="predicted"/>
<evidence type="ECO:0000313" key="2">
    <source>
        <dbReference type="Proteomes" id="UP001187143"/>
    </source>
</evidence>
<protein>
    <submittedName>
        <fullName evidence="1">Gp19/Gp15/Gp42 family protein</fullName>
    </submittedName>
</protein>
<name>A0AAE4U7R3_MYCIT</name>
<organism evidence="1 2">
    <name type="scientific">Mycobacterium intracellulare</name>
    <dbReference type="NCBI Taxonomy" id="1767"/>
    <lineage>
        <taxon>Bacteria</taxon>
        <taxon>Bacillati</taxon>
        <taxon>Actinomycetota</taxon>
        <taxon>Actinomycetes</taxon>
        <taxon>Mycobacteriales</taxon>
        <taxon>Mycobacteriaceae</taxon>
        <taxon>Mycobacterium</taxon>
        <taxon>Mycobacterium avium complex (MAC)</taxon>
    </lineage>
</organism>
<dbReference type="EMBL" id="JAWLLD010000001">
    <property type="protein sequence ID" value="MDV7010826.1"/>
    <property type="molecule type" value="Genomic_DNA"/>
</dbReference>
<sequence length="133" mass="14948">MATYADAADDVVARWGKAPEDVEPEILTLINKRLGDVERMIKRRFKKLGRDLDADVTDDTVDVEDVKQVEAEAVLRLVRNPDGYLSETDGNYTYMLQNDLATGKLEILAEEWEILGVIQSRMSILIPNPVLAT</sequence>
<dbReference type="InterPro" id="IPR018963">
    <property type="entry name" value="Mycophage_D29_Gp19"/>
</dbReference>
<dbReference type="RefSeq" id="WP_317727134.1">
    <property type="nucleotide sequence ID" value="NZ_JAWLLC010000002.1"/>
</dbReference>
<dbReference type="Pfam" id="PF09355">
    <property type="entry name" value="Phage_Gp19"/>
    <property type="match status" value="1"/>
</dbReference>
<evidence type="ECO:0000313" key="1">
    <source>
        <dbReference type="EMBL" id="MDV7010826.1"/>
    </source>
</evidence>
<dbReference type="Proteomes" id="UP001187143">
    <property type="component" value="Unassembled WGS sequence"/>
</dbReference>
<comment type="caution">
    <text evidence="1">The sequence shown here is derived from an EMBL/GenBank/DDBJ whole genome shotgun (WGS) entry which is preliminary data.</text>
</comment>
<accession>A0AAE4U7R3</accession>